<keyword evidence="2" id="KW-0413">Isomerase</keyword>
<gene>
    <name evidence="3" type="ORF">SAMN05192564_104113</name>
</gene>
<dbReference type="STRING" id="83784.SAMN05192564_104113"/>
<dbReference type="InterPro" id="IPR015942">
    <property type="entry name" value="Asp/Glu/hydantoin_racemase"/>
</dbReference>
<evidence type="ECO:0000256" key="1">
    <source>
        <dbReference type="ARBA" id="ARBA00007847"/>
    </source>
</evidence>
<keyword evidence="4" id="KW-1185">Reference proteome</keyword>
<organism evidence="3 4">
    <name type="scientific">Paraburkholderia sartisoli</name>
    <dbReference type="NCBI Taxonomy" id="83784"/>
    <lineage>
        <taxon>Bacteria</taxon>
        <taxon>Pseudomonadati</taxon>
        <taxon>Pseudomonadota</taxon>
        <taxon>Betaproteobacteria</taxon>
        <taxon>Burkholderiales</taxon>
        <taxon>Burkholderiaceae</taxon>
        <taxon>Paraburkholderia</taxon>
    </lineage>
</organism>
<sequence length="240" mass="25209">MALIGVLGGMGPLATVDFMEKVVRLTRATRDQEHLPLLVASLPHIPDRSRAILDGGEDPLPAMLSGIDLLNRNEVGVIAIPCNAAHHWYAQLQARSAAPILHIGEACINAIQDSVQRVAILGTSGLIAAGFYQEALTARGITPVVPDEVTQARLDASVRAAKANDIDEATVQLSAALAILIAQGIRAGVMACTEIPLAARNLSTPTITLIDSTLELARATVAFAVARGWNSPSPVALDRI</sequence>
<dbReference type="OrthoDB" id="9803739at2"/>
<reference evidence="4" key="1">
    <citation type="submission" date="2016-10" db="EMBL/GenBank/DDBJ databases">
        <authorList>
            <person name="Varghese N."/>
            <person name="Submissions S."/>
        </authorList>
    </citation>
    <scope>NUCLEOTIDE SEQUENCE [LARGE SCALE GENOMIC DNA]</scope>
    <source>
        <strain evidence="4">LMG 24000</strain>
    </source>
</reference>
<dbReference type="InterPro" id="IPR004380">
    <property type="entry name" value="Asp_race"/>
</dbReference>
<dbReference type="SUPFAM" id="SSF53681">
    <property type="entry name" value="Aspartate/glutamate racemase"/>
    <property type="match status" value="2"/>
</dbReference>
<dbReference type="GO" id="GO:0047661">
    <property type="term" value="F:amino-acid racemase activity"/>
    <property type="evidence" value="ECO:0007669"/>
    <property type="project" value="InterPro"/>
</dbReference>
<protein>
    <submittedName>
        <fullName evidence="3">Aspartate racemase</fullName>
    </submittedName>
</protein>
<dbReference type="NCBIfam" id="TIGR00035">
    <property type="entry name" value="asp_race"/>
    <property type="match status" value="1"/>
</dbReference>
<dbReference type="Gene3D" id="3.40.50.1860">
    <property type="match status" value="2"/>
</dbReference>
<dbReference type="Pfam" id="PF01177">
    <property type="entry name" value="Asp_Glu_race"/>
    <property type="match status" value="1"/>
</dbReference>
<evidence type="ECO:0000313" key="3">
    <source>
        <dbReference type="EMBL" id="SEA92211.1"/>
    </source>
</evidence>
<dbReference type="Proteomes" id="UP000198638">
    <property type="component" value="Unassembled WGS sequence"/>
</dbReference>
<comment type="similarity">
    <text evidence="1">Belongs to the aspartate/glutamate racemases family.</text>
</comment>
<proteinExistence type="inferred from homology"/>
<dbReference type="RefSeq" id="WP_090534124.1">
    <property type="nucleotide sequence ID" value="NZ_FNRQ01000004.1"/>
</dbReference>
<accession>A0A1H4F4S3</accession>
<dbReference type="AlphaFoldDB" id="A0A1H4F4S3"/>
<evidence type="ECO:0000256" key="2">
    <source>
        <dbReference type="ARBA" id="ARBA00023235"/>
    </source>
</evidence>
<dbReference type="EMBL" id="FNRQ01000004">
    <property type="protein sequence ID" value="SEA92211.1"/>
    <property type="molecule type" value="Genomic_DNA"/>
</dbReference>
<dbReference type="PANTHER" id="PTHR21198">
    <property type="entry name" value="GLUTAMATE RACEMASE"/>
    <property type="match status" value="1"/>
</dbReference>
<dbReference type="PANTHER" id="PTHR21198:SF7">
    <property type="entry name" value="ASPARTATE-GLUTAMATE RACEMASE FAMILY"/>
    <property type="match status" value="1"/>
</dbReference>
<name>A0A1H4F4S3_9BURK</name>
<evidence type="ECO:0000313" key="4">
    <source>
        <dbReference type="Proteomes" id="UP000198638"/>
    </source>
</evidence>
<dbReference type="InterPro" id="IPR001920">
    <property type="entry name" value="Asp/Glu_race"/>
</dbReference>